<protein>
    <recommendedName>
        <fullName evidence="10">RRM Nup35-type domain-containing protein</fullName>
    </recommendedName>
</protein>
<evidence type="ECO:0000256" key="9">
    <source>
        <dbReference type="SAM" id="MobiDB-lite"/>
    </source>
</evidence>
<evidence type="ECO:0000256" key="4">
    <source>
        <dbReference type="ARBA" id="ARBA00022927"/>
    </source>
</evidence>
<dbReference type="GO" id="GO:0006999">
    <property type="term" value="P:nuclear pore organization"/>
    <property type="evidence" value="ECO:0007669"/>
    <property type="project" value="TreeGrafter"/>
</dbReference>
<keyword evidence="4" id="KW-0653">Protein transport</keyword>
<evidence type="ECO:0000313" key="11">
    <source>
        <dbReference type="EMBL" id="WWD04430.1"/>
    </source>
</evidence>
<dbReference type="GO" id="GO:0006607">
    <property type="term" value="P:NLS-bearing protein import into nucleus"/>
    <property type="evidence" value="ECO:0007669"/>
    <property type="project" value="TreeGrafter"/>
</dbReference>
<keyword evidence="5" id="KW-0811">Translocation</keyword>
<dbReference type="Proteomes" id="UP001358614">
    <property type="component" value="Chromosome 1"/>
</dbReference>
<feature type="region of interest" description="Disordered" evidence="9">
    <location>
        <begin position="1"/>
        <end position="42"/>
    </location>
</feature>
<evidence type="ECO:0000259" key="10">
    <source>
        <dbReference type="PROSITE" id="PS51472"/>
    </source>
</evidence>
<evidence type="ECO:0000313" key="12">
    <source>
        <dbReference type="Proteomes" id="UP001358614"/>
    </source>
</evidence>
<dbReference type="AlphaFoldDB" id="A0AAX4KDG0"/>
<dbReference type="GO" id="GO:0003676">
    <property type="term" value="F:nucleic acid binding"/>
    <property type="evidence" value="ECO:0007669"/>
    <property type="project" value="InterPro"/>
</dbReference>
<feature type="compositionally biased region" description="Polar residues" evidence="9">
    <location>
        <begin position="169"/>
        <end position="191"/>
    </location>
</feature>
<dbReference type="KEGG" id="ker:91101303"/>
<keyword evidence="7 8" id="KW-0539">Nucleus</keyword>
<feature type="compositionally biased region" description="Basic and acidic residues" evidence="9">
    <location>
        <begin position="115"/>
        <end position="130"/>
    </location>
</feature>
<proteinExistence type="predicted"/>
<evidence type="ECO:0000256" key="3">
    <source>
        <dbReference type="ARBA" id="ARBA00022816"/>
    </source>
</evidence>
<keyword evidence="12" id="KW-1185">Reference proteome</keyword>
<keyword evidence="2 8" id="KW-0813">Transport</keyword>
<feature type="domain" description="RRM Nup35-type" evidence="10">
    <location>
        <begin position="203"/>
        <end position="284"/>
    </location>
</feature>
<evidence type="ECO:0000256" key="7">
    <source>
        <dbReference type="ARBA" id="ARBA00023242"/>
    </source>
</evidence>
<dbReference type="SUPFAM" id="SSF54928">
    <property type="entry name" value="RNA-binding domain, RBD"/>
    <property type="match status" value="1"/>
</dbReference>
<keyword evidence="3 8" id="KW-0509">mRNA transport</keyword>
<dbReference type="GO" id="GO:0044613">
    <property type="term" value="C:nuclear pore central transport channel"/>
    <property type="evidence" value="ECO:0007669"/>
    <property type="project" value="TreeGrafter"/>
</dbReference>
<dbReference type="GO" id="GO:0044615">
    <property type="term" value="C:nuclear pore nuclear basket"/>
    <property type="evidence" value="ECO:0007669"/>
    <property type="project" value="TreeGrafter"/>
</dbReference>
<feature type="region of interest" description="Disordered" evidence="9">
    <location>
        <begin position="311"/>
        <end position="348"/>
    </location>
</feature>
<evidence type="ECO:0000256" key="5">
    <source>
        <dbReference type="ARBA" id="ARBA00023010"/>
    </source>
</evidence>
<dbReference type="Pfam" id="PF05172">
    <property type="entry name" value="RRM_Nup35"/>
    <property type="match status" value="1"/>
</dbReference>
<sequence>MSNDWWTSSTSSTSNLNSNPNTQTFHTPQRPSQFQPHHQNSISRSTRFAANNVGDELDSEDLKMADSIKFLPSFANSPAGKLALGTSPQNTMSPNSATASMGQSMGVGGVGSPNEGRRSPGVRERVERDSPRHHRRSLLHQNSQLGSSILGGAGGGMAIDEDMPPTASLRDSVSENYNGQSQYRGNESSNAVDLPTPPSLLPTTSTTSLHVFGPPLPILASLQPYLSQFGTIQSYQPGPEGSNWYIIQYTNPVSASYALRRHGDIIQGRYMIGFKVQNEDSSNGLTVVPNSSTNQSTGTGAGTPIRVQEGKSIVKTRQPPQPIQKVNSTTNRRGNDYSWDDLEDEGSKGGWSGWVSERLLILALLMTI</sequence>
<keyword evidence="6 8" id="KW-0906">Nuclear pore complex</keyword>
<feature type="compositionally biased region" description="Polar residues" evidence="9">
    <location>
        <begin position="86"/>
        <end position="99"/>
    </location>
</feature>
<reference evidence="11 12" key="1">
    <citation type="submission" date="2024-01" db="EMBL/GenBank/DDBJ databases">
        <title>Comparative genomics of Cryptococcus and Kwoniella reveals pathogenesis evolution and contrasting modes of karyotype evolution via chromosome fusion or intercentromeric recombination.</title>
        <authorList>
            <person name="Coelho M.A."/>
            <person name="David-Palma M."/>
            <person name="Shea T."/>
            <person name="Bowers K."/>
            <person name="McGinley-Smith S."/>
            <person name="Mohammad A.W."/>
            <person name="Gnirke A."/>
            <person name="Yurkov A.M."/>
            <person name="Nowrousian M."/>
            <person name="Sun S."/>
            <person name="Cuomo C.A."/>
            <person name="Heitman J."/>
        </authorList>
    </citation>
    <scope>NUCLEOTIDE SEQUENCE [LARGE SCALE GENOMIC DNA]</scope>
    <source>
        <strain evidence="11 12">PYCC6329</strain>
    </source>
</reference>
<feature type="compositionally biased region" description="Polar residues" evidence="9">
    <location>
        <begin position="25"/>
        <end position="42"/>
    </location>
</feature>
<dbReference type="Gene3D" id="3.30.70.330">
    <property type="match status" value="1"/>
</dbReference>
<dbReference type="GeneID" id="91101303"/>
<evidence type="ECO:0000256" key="1">
    <source>
        <dbReference type="ARBA" id="ARBA00004567"/>
    </source>
</evidence>
<dbReference type="InterPro" id="IPR012677">
    <property type="entry name" value="Nucleotide-bd_a/b_plait_sf"/>
</dbReference>
<evidence type="ECO:0000256" key="8">
    <source>
        <dbReference type="PROSITE-ProRule" id="PRU00804"/>
    </source>
</evidence>
<gene>
    <name evidence="11" type="ORF">V865_002499</name>
</gene>
<feature type="region of interest" description="Disordered" evidence="9">
    <location>
        <begin position="81"/>
        <end position="201"/>
    </location>
</feature>
<evidence type="ECO:0000256" key="6">
    <source>
        <dbReference type="ARBA" id="ARBA00023132"/>
    </source>
</evidence>
<name>A0AAX4KDG0_9TREE</name>
<dbReference type="InterPro" id="IPR035979">
    <property type="entry name" value="RBD_domain_sf"/>
</dbReference>
<accession>A0AAX4KDG0</accession>
<dbReference type="GO" id="GO:0051028">
    <property type="term" value="P:mRNA transport"/>
    <property type="evidence" value="ECO:0007669"/>
    <property type="project" value="UniProtKB-UniRule"/>
</dbReference>
<dbReference type="GO" id="GO:0017056">
    <property type="term" value="F:structural constituent of nuclear pore"/>
    <property type="evidence" value="ECO:0007669"/>
    <property type="project" value="TreeGrafter"/>
</dbReference>
<dbReference type="PANTHER" id="PTHR21527:SF6">
    <property type="entry name" value="NUCLEOPORIN NUP35"/>
    <property type="match status" value="1"/>
</dbReference>
<dbReference type="EMBL" id="CP144089">
    <property type="protein sequence ID" value="WWD04430.1"/>
    <property type="molecule type" value="Genomic_DNA"/>
</dbReference>
<organism evidence="11 12">
    <name type="scientific">Kwoniella europaea PYCC6329</name>
    <dbReference type="NCBI Taxonomy" id="1423913"/>
    <lineage>
        <taxon>Eukaryota</taxon>
        <taxon>Fungi</taxon>
        <taxon>Dikarya</taxon>
        <taxon>Basidiomycota</taxon>
        <taxon>Agaricomycotina</taxon>
        <taxon>Tremellomycetes</taxon>
        <taxon>Tremellales</taxon>
        <taxon>Cryptococcaceae</taxon>
        <taxon>Kwoniella</taxon>
    </lineage>
</organism>
<dbReference type="GO" id="GO:0005543">
    <property type="term" value="F:phospholipid binding"/>
    <property type="evidence" value="ECO:0007669"/>
    <property type="project" value="TreeGrafter"/>
</dbReference>
<evidence type="ECO:0000256" key="2">
    <source>
        <dbReference type="ARBA" id="ARBA00022448"/>
    </source>
</evidence>
<dbReference type="InterPro" id="IPR007846">
    <property type="entry name" value="RRM_NUP35_dom"/>
</dbReference>
<dbReference type="PROSITE" id="PS51472">
    <property type="entry name" value="RRM_NUP35"/>
    <property type="match status" value="1"/>
</dbReference>
<dbReference type="PANTHER" id="PTHR21527">
    <property type="entry name" value="NUCLEOPORIN NUP35"/>
    <property type="match status" value="1"/>
</dbReference>
<comment type="subcellular location">
    <subcellularLocation>
        <location evidence="1">Nucleus</location>
        <location evidence="1">Nuclear pore complex</location>
    </subcellularLocation>
</comment>
<feature type="compositionally biased region" description="Low complexity" evidence="9">
    <location>
        <begin position="1"/>
        <end position="24"/>
    </location>
</feature>
<dbReference type="RefSeq" id="XP_066082397.1">
    <property type="nucleotide sequence ID" value="XM_066226300.1"/>
</dbReference>